<keyword evidence="3" id="KW-0158">Chromosome</keyword>
<feature type="region of interest" description="Disordered" evidence="11">
    <location>
        <begin position="329"/>
        <end position="367"/>
    </location>
</feature>
<feature type="coiled-coil region" evidence="10">
    <location>
        <begin position="163"/>
        <end position="190"/>
    </location>
</feature>
<keyword evidence="4" id="KW-0479">Metal-binding</keyword>
<comment type="similarity">
    <text evidence="2">Belongs to the UVSSA family.</text>
</comment>
<feature type="domain" description="UV-stimulated scaffold protein A C-terminal" evidence="12">
    <location>
        <begin position="425"/>
        <end position="470"/>
    </location>
</feature>
<keyword evidence="9" id="KW-0234">DNA repair</keyword>
<accession>A0A7I4YZI9</accession>
<evidence type="ECO:0000256" key="11">
    <source>
        <dbReference type="SAM" id="MobiDB-lite"/>
    </source>
</evidence>
<evidence type="ECO:0000313" key="13">
    <source>
        <dbReference type="Proteomes" id="UP000025227"/>
    </source>
</evidence>
<sequence length="560" mass="64458">MEDSSKILRLITTKLVNEAVYSSKKTVSTDSQEFKKLKKEVRENENALAEYVDYLFMSLKCPDSEQRQALLSIFDYFFNRSHKFRLRTVEKLQELLLLVCETDPFNYPLPGPSKERKELKAYALKTFKQWHEKFGPGYEKLNFVSDFLRKSKAVDFDSASEELTAERIRKEAENRRIAELSQKIASIVRRKLDEVKGDIERCIASADTALSILVPLFCVDSDENGSKNRDTTSCRNNDQDMKTVHGYTNSDTSPVVLESLTPKVTINEDNEAVIENLRDVKVMLELYRNEILSWQRKLDGAVGVELLMRDLTAMKRKVDQRCGKIAGLKLKPKRRKRKGADSSESEENDLEDVPEKQLEDFKPPDDVPRHIMQRVKQEVEDGECSEQTCCSKSLVTTPSVRTPKEELEDDVKPEPNIHLASCEGVGESKPTKRRCNARLPNGKLCPRMALRKCPLHGKIVDRDDEGFPLEQSETTEMSTLQVKREHHEEEEYLRDLEVATGKSYVGKFKKKKRESSVRERLEKKILDPRAVKRVLASLDAACRARQEWRFGDQFVHSITM</sequence>
<dbReference type="GO" id="GO:0008270">
    <property type="term" value="F:zinc ion binding"/>
    <property type="evidence" value="ECO:0007669"/>
    <property type="project" value="UniProtKB-KW"/>
</dbReference>
<dbReference type="InterPro" id="IPR018610">
    <property type="entry name" value="UVSSA"/>
</dbReference>
<evidence type="ECO:0000256" key="9">
    <source>
        <dbReference type="ARBA" id="ARBA00023204"/>
    </source>
</evidence>
<keyword evidence="6" id="KW-0863">Zinc-finger</keyword>
<dbReference type="GO" id="GO:0000993">
    <property type="term" value="F:RNA polymerase II complex binding"/>
    <property type="evidence" value="ECO:0007669"/>
    <property type="project" value="TreeGrafter"/>
</dbReference>
<keyword evidence="5" id="KW-0227">DNA damage</keyword>
<keyword evidence="7" id="KW-0862">Zinc</keyword>
<dbReference type="OMA" id="KNNADCH"/>
<dbReference type="GO" id="GO:0005694">
    <property type="term" value="C:chromosome"/>
    <property type="evidence" value="ECO:0007669"/>
    <property type="project" value="UniProtKB-SubCell"/>
</dbReference>
<keyword evidence="8 10" id="KW-0175">Coiled coil</keyword>
<dbReference type="Pfam" id="PF09740">
    <property type="entry name" value="DUF2043"/>
    <property type="match status" value="1"/>
</dbReference>
<dbReference type="InterPro" id="IPR049408">
    <property type="entry name" value="UVSSA_N_a-solenoid_rpt"/>
</dbReference>
<dbReference type="GO" id="GO:0006283">
    <property type="term" value="P:transcription-coupled nucleotide-excision repair"/>
    <property type="evidence" value="ECO:0007669"/>
    <property type="project" value="TreeGrafter"/>
</dbReference>
<proteinExistence type="inferred from homology"/>
<comment type="subcellular location">
    <subcellularLocation>
        <location evidence="1">Chromosome</location>
    </subcellularLocation>
</comment>
<dbReference type="PANTHER" id="PTHR28670">
    <property type="entry name" value="UV-STIMULATED SCAFFOLD PROTEIN A"/>
    <property type="match status" value="1"/>
</dbReference>
<dbReference type="PANTHER" id="PTHR28670:SF1">
    <property type="entry name" value="UV-STIMULATED SCAFFOLD PROTEIN A"/>
    <property type="match status" value="1"/>
</dbReference>
<evidence type="ECO:0000259" key="12">
    <source>
        <dbReference type="Pfam" id="PF09740"/>
    </source>
</evidence>
<dbReference type="Pfam" id="PF20867">
    <property type="entry name" value="UVSSA_N"/>
    <property type="match status" value="1"/>
</dbReference>
<dbReference type="InterPro" id="IPR049431">
    <property type="entry name" value="UVSSA_C"/>
</dbReference>
<evidence type="ECO:0000256" key="2">
    <source>
        <dbReference type="ARBA" id="ARBA00009240"/>
    </source>
</evidence>
<dbReference type="OrthoDB" id="5594015at2759"/>
<evidence type="ECO:0000256" key="6">
    <source>
        <dbReference type="ARBA" id="ARBA00022771"/>
    </source>
</evidence>
<dbReference type="AlphaFoldDB" id="A0A7I4YZI9"/>
<organism evidence="13 14">
    <name type="scientific">Haemonchus contortus</name>
    <name type="common">Barber pole worm</name>
    <dbReference type="NCBI Taxonomy" id="6289"/>
    <lineage>
        <taxon>Eukaryota</taxon>
        <taxon>Metazoa</taxon>
        <taxon>Ecdysozoa</taxon>
        <taxon>Nematoda</taxon>
        <taxon>Chromadorea</taxon>
        <taxon>Rhabditida</taxon>
        <taxon>Rhabditina</taxon>
        <taxon>Rhabditomorpha</taxon>
        <taxon>Strongyloidea</taxon>
        <taxon>Trichostrongylidae</taxon>
        <taxon>Haemonchus</taxon>
    </lineage>
</organism>
<evidence type="ECO:0000256" key="3">
    <source>
        <dbReference type="ARBA" id="ARBA00022454"/>
    </source>
</evidence>
<feature type="compositionally biased region" description="Acidic residues" evidence="11">
    <location>
        <begin position="343"/>
        <end position="352"/>
    </location>
</feature>
<reference evidence="14" key="1">
    <citation type="submission" date="2020-12" db="UniProtKB">
        <authorList>
            <consortium name="WormBaseParasite"/>
        </authorList>
    </citation>
    <scope>IDENTIFICATION</scope>
    <source>
        <strain evidence="14">MHco3</strain>
    </source>
</reference>
<evidence type="ECO:0000256" key="10">
    <source>
        <dbReference type="SAM" id="Coils"/>
    </source>
</evidence>
<name>A0A7I4YZI9_HAECO</name>
<evidence type="ECO:0000256" key="1">
    <source>
        <dbReference type="ARBA" id="ARBA00004286"/>
    </source>
</evidence>
<protein>
    <submittedName>
        <fullName evidence="14">UV-stimulated scaffold protein A</fullName>
    </submittedName>
</protein>
<keyword evidence="13" id="KW-1185">Reference proteome</keyword>
<evidence type="ECO:0000256" key="7">
    <source>
        <dbReference type="ARBA" id="ARBA00022833"/>
    </source>
</evidence>
<feature type="compositionally biased region" description="Basic and acidic residues" evidence="11">
    <location>
        <begin position="353"/>
        <end position="367"/>
    </location>
</feature>
<evidence type="ECO:0000256" key="8">
    <source>
        <dbReference type="ARBA" id="ARBA00023054"/>
    </source>
</evidence>
<dbReference type="WBParaSite" id="HCON_00159380-00001">
    <property type="protein sequence ID" value="HCON_00159380-00001"/>
    <property type="gene ID" value="HCON_00159380"/>
</dbReference>
<dbReference type="GO" id="GO:0009411">
    <property type="term" value="P:response to UV"/>
    <property type="evidence" value="ECO:0007669"/>
    <property type="project" value="InterPro"/>
</dbReference>
<evidence type="ECO:0000313" key="14">
    <source>
        <dbReference type="WBParaSite" id="HCON_00159380-00001"/>
    </source>
</evidence>
<dbReference type="Proteomes" id="UP000025227">
    <property type="component" value="Unplaced"/>
</dbReference>
<evidence type="ECO:0000256" key="5">
    <source>
        <dbReference type="ARBA" id="ARBA00022763"/>
    </source>
</evidence>
<evidence type="ECO:0000256" key="4">
    <source>
        <dbReference type="ARBA" id="ARBA00022723"/>
    </source>
</evidence>